<dbReference type="Proteomes" id="UP000243657">
    <property type="component" value="Unassembled WGS sequence"/>
</dbReference>
<evidence type="ECO:0000313" key="3">
    <source>
        <dbReference type="Proteomes" id="UP000243657"/>
    </source>
</evidence>
<comment type="caution">
    <text evidence="2">The sequence shown here is derived from an EMBL/GenBank/DDBJ whole genome shotgun (WGS) entry which is preliminary data.</text>
</comment>
<name>A0A261F6I5_9BIFI</name>
<dbReference type="EMBL" id="MWWT01000001">
    <property type="protein sequence ID" value="OZG54759.1"/>
    <property type="molecule type" value="Genomic_DNA"/>
</dbReference>
<proteinExistence type="predicted"/>
<protein>
    <submittedName>
        <fullName evidence="2">Uncharacterized protein</fullName>
    </submittedName>
</protein>
<keyword evidence="3" id="KW-1185">Reference proteome</keyword>
<evidence type="ECO:0000256" key="1">
    <source>
        <dbReference type="SAM" id="MobiDB-lite"/>
    </source>
</evidence>
<organism evidence="2 3">
    <name type="scientific">Alloscardovia macacae</name>
    <dbReference type="NCBI Taxonomy" id="1160091"/>
    <lineage>
        <taxon>Bacteria</taxon>
        <taxon>Bacillati</taxon>
        <taxon>Actinomycetota</taxon>
        <taxon>Actinomycetes</taxon>
        <taxon>Bifidobacteriales</taxon>
        <taxon>Bifidobacteriaceae</taxon>
        <taxon>Alloscardovia</taxon>
    </lineage>
</organism>
<sequence>MCEKGHGIGGFNKSRGNILPSGEAQLRHIFGSRKGHLVDTPRNRQKLMELANDETYYLGKDKLGIEWYARTEQDGTQTWVSALNGTIQEGGSNVTPRVWDKETGLNRNPHGNPRNVFRKKN</sequence>
<accession>A0A261F6I5</accession>
<reference evidence="2 3" key="1">
    <citation type="journal article" date="2017" name="BMC Genomics">
        <title>Comparative genomic and phylogenomic analyses of the Bifidobacteriaceae family.</title>
        <authorList>
            <person name="Lugli G.A."/>
            <person name="Milani C."/>
            <person name="Turroni F."/>
            <person name="Duranti S."/>
            <person name="Mancabelli L."/>
            <person name="Mangifesta M."/>
            <person name="Ferrario C."/>
            <person name="Modesto M."/>
            <person name="Mattarelli P."/>
            <person name="Jiri K."/>
            <person name="van Sinderen D."/>
            <person name="Ventura M."/>
        </authorList>
    </citation>
    <scope>NUCLEOTIDE SEQUENCE [LARGE SCALE GENOMIC DNA]</scope>
    <source>
        <strain evidence="2 3">DSM 24762</strain>
    </source>
</reference>
<dbReference type="AlphaFoldDB" id="A0A261F6I5"/>
<feature type="region of interest" description="Disordered" evidence="1">
    <location>
        <begin position="90"/>
        <end position="121"/>
    </location>
</feature>
<evidence type="ECO:0000313" key="2">
    <source>
        <dbReference type="EMBL" id="OZG54759.1"/>
    </source>
</evidence>
<gene>
    <name evidence="2" type="ORF">ALMA_0084</name>
</gene>